<evidence type="ECO:0000256" key="5">
    <source>
        <dbReference type="ARBA" id="ARBA00022727"/>
    </source>
</evidence>
<dbReference type="PANTHER" id="PTHR10344:SF4">
    <property type="entry name" value="UMP-CMP KINASE 2, MITOCHONDRIAL"/>
    <property type="match status" value="1"/>
</dbReference>
<dbReference type="GO" id="GO:0006235">
    <property type="term" value="P:dTTP biosynthetic process"/>
    <property type="evidence" value="ECO:0007669"/>
    <property type="project" value="UniProtKB-UniRule"/>
</dbReference>
<keyword evidence="4 11" id="KW-0808">Transferase</keyword>
<evidence type="ECO:0000256" key="10">
    <source>
        <dbReference type="ARBA" id="ARBA00048743"/>
    </source>
</evidence>
<evidence type="ECO:0000256" key="2">
    <source>
        <dbReference type="ARBA" id="ARBA00012980"/>
    </source>
</evidence>
<feature type="domain" description="Thymidylate kinase-like" evidence="12">
    <location>
        <begin position="5"/>
        <end position="185"/>
    </location>
</feature>
<evidence type="ECO:0000313" key="13">
    <source>
        <dbReference type="EMBL" id="RAP03528.1"/>
    </source>
</evidence>
<gene>
    <name evidence="11" type="primary">tmk</name>
    <name evidence="13" type="ORF">CA615_01810</name>
</gene>
<keyword evidence="7 11" id="KW-0418">Kinase</keyword>
<proteinExistence type="inferred from homology"/>
<comment type="catalytic activity">
    <reaction evidence="10 11">
        <text>dTMP + ATP = dTDP + ADP</text>
        <dbReference type="Rhea" id="RHEA:13517"/>
        <dbReference type="ChEBI" id="CHEBI:30616"/>
        <dbReference type="ChEBI" id="CHEBI:58369"/>
        <dbReference type="ChEBI" id="CHEBI:63528"/>
        <dbReference type="ChEBI" id="CHEBI:456216"/>
        <dbReference type="EC" id="2.7.4.9"/>
    </reaction>
</comment>
<dbReference type="InterPro" id="IPR018094">
    <property type="entry name" value="Thymidylate_kinase"/>
</dbReference>
<dbReference type="OMA" id="FLYTADH"/>
<accession>A0A328QA97</accession>
<keyword evidence="5 11" id="KW-0545">Nucleotide biosynthesis</keyword>
<evidence type="ECO:0000259" key="12">
    <source>
        <dbReference type="Pfam" id="PF02223"/>
    </source>
</evidence>
<dbReference type="Pfam" id="PF02223">
    <property type="entry name" value="Thymidylate_kin"/>
    <property type="match status" value="1"/>
</dbReference>
<protein>
    <recommendedName>
        <fullName evidence="3 11">Probable thymidylate kinase</fullName>
        <ecNumber evidence="2 11">2.7.4.9</ecNumber>
    </recommendedName>
    <alternativeName>
        <fullName evidence="9 11">dTMP kinase</fullName>
    </alternativeName>
</protein>
<evidence type="ECO:0000256" key="4">
    <source>
        <dbReference type="ARBA" id="ARBA00022679"/>
    </source>
</evidence>
<dbReference type="SUPFAM" id="SSF52540">
    <property type="entry name" value="P-loop containing nucleoside triphosphate hydrolases"/>
    <property type="match status" value="1"/>
</dbReference>
<dbReference type="CDD" id="cd01672">
    <property type="entry name" value="TMPK"/>
    <property type="match status" value="1"/>
</dbReference>
<comment type="similarity">
    <text evidence="1 11">Belongs to the thymidylate kinase family.</text>
</comment>
<dbReference type="GeneID" id="41324931"/>
<evidence type="ECO:0000313" key="14">
    <source>
        <dbReference type="Proteomes" id="UP000248557"/>
    </source>
</evidence>
<organism evidence="13 14">
    <name type="scientific">Methanosphaera stadtmanae</name>
    <dbReference type="NCBI Taxonomy" id="2317"/>
    <lineage>
        <taxon>Archaea</taxon>
        <taxon>Methanobacteriati</taxon>
        <taxon>Methanobacteriota</taxon>
        <taxon>Methanomada group</taxon>
        <taxon>Methanobacteria</taxon>
        <taxon>Methanobacteriales</taxon>
        <taxon>Methanobacteriaceae</taxon>
        <taxon>Methanosphaera</taxon>
    </lineage>
</organism>
<evidence type="ECO:0000256" key="1">
    <source>
        <dbReference type="ARBA" id="ARBA00009776"/>
    </source>
</evidence>
<evidence type="ECO:0000256" key="6">
    <source>
        <dbReference type="ARBA" id="ARBA00022741"/>
    </source>
</evidence>
<feature type="binding site" evidence="11">
    <location>
        <begin position="7"/>
        <end position="14"/>
    </location>
    <ligand>
        <name>ATP</name>
        <dbReference type="ChEBI" id="CHEBI:30616"/>
    </ligand>
</feature>
<dbReference type="GeneID" id="3856120"/>
<dbReference type="AlphaFoldDB" id="A0A328QA97"/>
<dbReference type="GO" id="GO:0004798">
    <property type="term" value="F:dTMP kinase activity"/>
    <property type="evidence" value="ECO:0007669"/>
    <property type="project" value="UniProtKB-UniRule"/>
</dbReference>
<dbReference type="EMBL" id="NGJK01000019">
    <property type="protein sequence ID" value="RAP03528.1"/>
    <property type="molecule type" value="Genomic_DNA"/>
</dbReference>
<evidence type="ECO:0000256" key="11">
    <source>
        <dbReference type="HAMAP-Rule" id="MF_00165"/>
    </source>
</evidence>
<dbReference type="HAMAP" id="MF_00165">
    <property type="entry name" value="Thymidylate_kinase"/>
    <property type="match status" value="1"/>
</dbReference>
<dbReference type="RefSeq" id="WP_011405960.1">
    <property type="nucleotide sequence ID" value="NZ_CATZNA010000017.1"/>
</dbReference>
<reference evidence="13 14" key="1">
    <citation type="submission" date="2017-05" db="EMBL/GenBank/DDBJ databases">
        <title>Host range expansion of the Methanosphaera genus to humans and monogastric animals involves recent and extensive reduction in genome content.</title>
        <authorList>
            <person name="Hoedt E.C."/>
            <person name="Volmer J.G."/>
            <person name="Parks D.H."/>
            <person name="Rosewarne C.P."/>
            <person name="Denman S.E."/>
            <person name="Mcsweeney C.S."/>
            <person name="O Cuiv P."/>
            <person name="Hugenholtz P."/>
            <person name="Tyson G.W."/>
            <person name="Morrison M."/>
        </authorList>
    </citation>
    <scope>NUCLEOTIDE SEQUENCE [LARGE SCALE GENOMIC DNA]</scope>
    <source>
        <strain evidence="13 14">PA5</strain>
    </source>
</reference>
<dbReference type="Proteomes" id="UP000248557">
    <property type="component" value="Unassembled WGS sequence"/>
</dbReference>
<dbReference type="Gene3D" id="3.40.50.300">
    <property type="entry name" value="P-loop containing nucleotide triphosphate hydrolases"/>
    <property type="match status" value="1"/>
</dbReference>
<name>A0A328QA97_9EURY</name>
<comment type="caution">
    <text evidence="13">The sequence shown here is derived from an EMBL/GenBank/DDBJ whole genome shotgun (WGS) entry which is preliminary data.</text>
</comment>
<evidence type="ECO:0000256" key="9">
    <source>
        <dbReference type="ARBA" id="ARBA00029962"/>
    </source>
</evidence>
<dbReference type="PANTHER" id="PTHR10344">
    <property type="entry name" value="THYMIDYLATE KINASE"/>
    <property type="match status" value="1"/>
</dbReference>
<evidence type="ECO:0000256" key="3">
    <source>
        <dbReference type="ARBA" id="ARBA00013355"/>
    </source>
</evidence>
<evidence type="ECO:0000256" key="7">
    <source>
        <dbReference type="ARBA" id="ARBA00022777"/>
    </source>
</evidence>
<dbReference type="InterPro" id="IPR039430">
    <property type="entry name" value="Thymidylate_kin-like_dom"/>
</dbReference>
<evidence type="ECO:0000256" key="8">
    <source>
        <dbReference type="ARBA" id="ARBA00022840"/>
    </source>
</evidence>
<keyword evidence="8 11" id="KW-0067">ATP-binding</keyword>
<dbReference type="InterPro" id="IPR027417">
    <property type="entry name" value="P-loop_NTPase"/>
</dbReference>
<dbReference type="GO" id="GO:0005524">
    <property type="term" value="F:ATP binding"/>
    <property type="evidence" value="ECO:0007669"/>
    <property type="project" value="UniProtKB-UniRule"/>
</dbReference>
<dbReference type="GO" id="GO:0006227">
    <property type="term" value="P:dUDP biosynthetic process"/>
    <property type="evidence" value="ECO:0007669"/>
    <property type="project" value="TreeGrafter"/>
</dbReference>
<sequence>MYIVLEGIDGVGKTTQTEKLKEWLEKRGFSVKTIVEPTDSDIGKIIREELLKPEATSDTNQQMLALLFAADRLTLKDEINQVKNNQQKILISDRSFYSSITYQNSTTIEPEWIYKINKHTPRPDLTIILDIDEDEALKRCDKIDTFENKEFLEKTRENYLKLVKTEKNIVKIDATPTEDVVQDEIRNQIIKYLKL</sequence>
<dbReference type="SMR" id="A0A328QA97"/>
<dbReference type="GO" id="GO:0005737">
    <property type="term" value="C:cytoplasm"/>
    <property type="evidence" value="ECO:0007669"/>
    <property type="project" value="TreeGrafter"/>
</dbReference>
<dbReference type="GO" id="GO:0006233">
    <property type="term" value="P:dTDP biosynthetic process"/>
    <property type="evidence" value="ECO:0007669"/>
    <property type="project" value="InterPro"/>
</dbReference>
<dbReference type="EC" id="2.7.4.9" evidence="2 11"/>
<dbReference type="NCBIfam" id="TIGR00041">
    <property type="entry name" value="DTMP_kinase"/>
    <property type="match status" value="1"/>
</dbReference>
<keyword evidence="6 11" id="KW-0547">Nucleotide-binding</keyword>